<dbReference type="AlphaFoldDB" id="A0A1L4D0T9"/>
<evidence type="ECO:0000313" key="2">
    <source>
        <dbReference type="Proteomes" id="UP000184731"/>
    </source>
</evidence>
<sequence length="100" mass="11971">MEMATEYKERGFYYHIFKQDVLKKDVWTEHVTVFARNALAAAELYVEIHCQYKDFVHSIKEISSEEFDVIVRGEHNYEGKYKLKINFEMDLEIPAYLRGI</sequence>
<name>A0A1L4D0T9_9BACT</name>
<reference evidence="1 2" key="1">
    <citation type="submission" date="2016-10" db="EMBL/GenBank/DDBJ databases">
        <title>Silvanigrella aquatica sp. nov., isolated from a freshwater lake located in the Black Forest, Germany, description of Silvanigrellaceae fam. nov., Silvanigrellales ord. nov., reclassification of the order Bdellovibrionales in the class Oligoflexia, reclassification of the families Bacteriovoracaceae and Halobacteriovoraceae in the new order Bacteriovoracales ord. nov., and reclassification of the family Pseudobacteriovoracaceae in the order Oligoflexiales.</title>
        <authorList>
            <person name="Hahn M.W."/>
            <person name="Schmidt J."/>
            <person name="Koll U."/>
            <person name="Rohde M."/>
            <person name="Verbag S."/>
            <person name="Pitt A."/>
            <person name="Nakai R."/>
            <person name="Naganuma T."/>
            <person name="Lang E."/>
        </authorList>
    </citation>
    <scope>NUCLEOTIDE SEQUENCE [LARGE SCALE GENOMIC DNA]</scope>
    <source>
        <strain evidence="1 2">MWH-Nonnen-W8red</strain>
    </source>
</reference>
<keyword evidence="2" id="KW-1185">Reference proteome</keyword>
<evidence type="ECO:0000313" key="1">
    <source>
        <dbReference type="EMBL" id="APJ03816.1"/>
    </source>
</evidence>
<dbReference type="Proteomes" id="UP000184731">
    <property type="component" value="Chromosome"/>
</dbReference>
<organism evidence="1 2">
    <name type="scientific">Silvanigrella aquatica</name>
    <dbReference type="NCBI Taxonomy" id="1915309"/>
    <lineage>
        <taxon>Bacteria</taxon>
        <taxon>Pseudomonadati</taxon>
        <taxon>Bdellovibrionota</taxon>
        <taxon>Oligoflexia</taxon>
        <taxon>Silvanigrellales</taxon>
        <taxon>Silvanigrellaceae</taxon>
        <taxon>Silvanigrella</taxon>
    </lineage>
</organism>
<gene>
    <name evidence="1" type="ORF">AXG55_07820</name>
</gene>
<proteinExistence type="predicted"/>
<dbReference type="EMBL" id="CP017834">
    <property type="protein sequence ID" value="APJ03816.1"/>
    <property type="molecule type" value="Genomic_DNA"/>
</dbReference>
<accession>A0A1L4D0T9</accession>
<dbReference type="STRING" id="1915309.AXG55_07820"/>
<dbReference type="KEGG" id="saqi:AXG55_07820"/>
<protein>
    <submittedName>
        <fullName evidence="1">Uncharacterized protein</fullName>
    </submittedName>
</protein>